<dbReference type="InterPro" id="IPR011034">
    <property type="entry name" value="Formyl_transferase-like_C_sf"/>
</dbReference>
<dbReference type="SUPFAM" id="SSF50486">
    <property type="entry name" value="FMT C-terminal domain-like"/>
    <property type="match status" value="1"/>
</dbReference>
<accession>A0AAU9JTT1</accession>
<dbReference type="GO" id="GO:0006284">
    <property type="term" value="P:base-excision repair"/>
    <property type="evidence" value="ECO:0007669"/>
    <property type="project" value="InterPro"/>
</dbReference>
<comment type="caution">
    <text evidence="9">The sequence shown here is derived from an EMBL/GenBank/DDBJ whole genome shotgun (WGS) entry which is preliminary data.</text>
</comment>
<sequence length="258" mass="30142">MWGFVRKIKDFGTRRFNTENNYSSFSRARRNELKEKHPEIGGEERKKMIDEEWEQKCRERENYENRMLLNRDFYLQDTLKVAYELLGKVIEHQTPEGTIAVIINETEAYTDYDPGSISYKGKKTTRSSWMFTDGGNIFLYKSMGIHLIWNIITETPDRGCGVLVRGCIHLRGTEFLNGIEKVKNVLKAMDGPGKVTKKLRIPMEYNGTSIIHPDSPIKIYDEGYIPQNVKTTTRINVPNDLPWRFVCNEFLKNNEIYP</sequence>
<evidence type="ECO:0000313" key="9">
    <source>
        <dbReference type="EMBL" id="CAG9329775.1"/>
    </source>
</evidence>
<dbReference type="EC" id="3.2.2.21" evidence="4"/>
<dbReference type="PANTHER" id="PTHR10429">
    <property type="entry name" value="DNA-3-METHYLADENINE GLYCOSYLASE"/>
    <property type="match status" value="1"/>
</dbReference>
<evidence type="ECO:0000256" key="5">
    <source>
        <dbReference type="ARBA" id="ARBA00022763"/>
    </source>
</evidence>
<dbReference type="AlphaFoldDB" id="A0AAU9JTT1"/>
<evidence type="ECO:0000256" key="7">
    <source>
        <dbReference type="ARBA" id="ARBA00023204"/>
    </source>
</evidence>
<dbReference type="HAMAP" id="MF_00527">
    <property type="entry name" value="3MGH"/>
    <property type="match status" value="1"/>
</dbReference>
<evidence type="ECO:0000313" key="10">
    <source>
        <dbReference type="Proteomes" id="UP001162131"/>
    </source>
</evidence>
<keyword evidence="10" id="KW-1185">Reference proteome</keyword>
<dbReference type="SUPFAM" id="SSF47095">
    <property type="entry name" value="HMG-box"/>
    <property type="match status" value="1"/>
</dbReference>
<keyword evidence="6" id="KW-0378">Hydrolase</keyword>
<evidence type="ECO:0000256" key="8">
    <source>
        <dbReference type="ARBA" id="ARBA00033426"/>
    </source>
</evidence>
<organism evidence="9 10">
    <name type="scientific">Blepharisma stoltei</name>
    <dbReference type="NCBI Taxonomy" id="1481888"/>
    <lineage>
        <taxon>Eukaryota</taxon>
        <taxon>Sar</taxon>
        <taxon>Alveolata</taxon>
        <taxon>Ciliophora</taxon>
        <taxon>Postciliodesmatophora</taxon>
        <taxon>Heterotrichea</taxon>
        <taxon>Heterotrichida</taxon>
        <taxon>Blepharismidae</taxon>
        <taxon>Blepharisma</taxon>
    </lineage>
</organism>
<evidence type="ECO:0000256" key="4">
    <source>
        <dbReference type="ARBA" id="ARBA00012000"/>
    </source>
</evidence>
<gene>
    <name evidence="9" type="ORF">BSTOLATCC_MIC49394</name>
</gene>
<dbReference type="Proteomes" id="UP001162131">
    <property type="component" value="Unassembled WGS sequence"/>
</dbReference>
<comment type="function">
    <text evidence="2">Hydrolysis of the deoxyribose N-glycosidic bond to excise 3-methyladenine, and 7-methylguanine from the damaged DNA polymer formed by alkylation lesions.</text>
</comment>
<evidence type="ECO:0000256" key="6">
    <source>
        <dbReference type="ARBA" id="ARBA00022801"/>
    </source>
</evidence>
<dbReference type="GO" id="GO:0003905">
    <property type="term" value="F:alkylbase DNA N-glycosylase activity"/>
    <property type="evidence" value="ECO:0007669"/>
    <property type="project" value="UniProtKB-EC"/>
</dbReference>
<dbReference type="EMBL" id="CAJZBQ010000048">
    <property type="protein sequence ID" value="CAG9329775.1"/>
    <property type="molecule type" value="Genomic_DNA"/>
</dbReference>
<evidence type="ECO:0000256" key="3">
    <source>
        <dbReference type="ARBA" id="ARBA00009232"/>
    </source>
</evidence>
<comment type="catalytic activity">
    <reaction evidence="1">
        <text>Hydrolysis of alkylated DNA, releasing 3-methyladenine, 3-methylguanine, 7-methylguanine and 7-methyladenine.</text>
        <dbReference type="EC" id="3.2.2.21"/>
    </reaction>
</comment>
<evidence type="ECO:0000256" key="2">
    <source>
        <dbReference type="ARBA" id="ARBA00002421"/>
    </source>
</evidence>
<dbReference type="PANTHER" id="PTHR10429:SF0">
    <property type="entry name" value="DNA-3-METHYLADENINE GLYCOSYLASE"/>
    <property type="match status" value="1"/>
</dbReference>
<name>A0AAU9JTT1_9CILI</name>
<evidence type="ECO:0000256" key="1">
    <source>
        <dbReference type="ARBA" id="ARBA00000086"/>
    </source>
</evidence>
<protein>
    <recommendedName>
        <fullName evidence="4">DNA-3-methyladenine glycosylase II</fullName>
        <ecNumber evidence="4">3.2.2.21</ecNumber>
    </recommendedName>
    <alternativeName>
        <fullName evidence="8">3-methyladenine DNA glycosidase</fullName>
    </alternativeName>
</protein>
<dbReference type="GO" id="GO:0003677">
    <property type="term" value="F:DNA binding"/>
    <property type="evidence" value="ECO:0007669"/>
    <property type="project" value="InterPro"/>
</dbReference>
<keyword evidence="7" id="KW-0234">DNA repair</keyword>
<dbReference type="Pfam" id="PF02245">
    <property type="entry name" value="Pur_DNA_glyco"/>
    <property type="match status" value="1"/>
</dbReference>
<comment type="similarity">
    <text evidence="3">Belongs to the DNA glycosylase MPG family.</text>
</comment>
<dbReference type="InterPro" id="IPR003180">
    <property type="entry name" value="MPG"/>
</dbReference>
<reference evidence="9" key="1">
    <citation type="submission" date="2021-09" db="EMBL/GenBank/DDBJ databases">
        <authorList>
            <consortium name="AG Swart"/>
            <person name="Singh M."/>
            <person name="Singh A."/>
            <person name="Seah K."/>
            <person name="Emmerich C."/>
        </authorList>
    </citation>
    <scope>NUCLEOTIDE SEQUENCE</scope>
    <source>
        <strain evidence="9">ATCC30299</strain>
    </source>
</reference>
<dbReference type="Gene3D" id="3.10.300.10">
    <property type="entry name" value="Methylpurine-DNA glycosylase (MPG)"/>
    <property type="match status" value="1"/>
</dbReference>
<dbReference type="InterPro" id="IPR036910">
    <property type="entry name" value="HMG_box_dom_sf"/>
</dbReference>
<dbReference type="InterPro" id="IPR036995">
    <property type="entry name" value="MPG_sf"/>
</dbReference>
<keyword evidence="5" id="KW-0227">DNA damage</keyword>
<proteinExistence type="inferred from homology"/>